<gene>
    <name evidence="1" type="ORF">GCM10010151_68710</name>
</gene>
<accession>A0ABN0XNS8</accession>
<protein>
    <submittedName>
        <fullName evidence="1">Uncharacterized protein</fullName>
    </submittedName>
</protein>
<dbReference type="EMBL" id="BAAABM010000066">
    <property type="protein sequence ID" value="GAA0369040.1"/>
    <property type="molecule type" value="Genomic_DNA"/>
</dbReference>
<dbReference type="RefSeq" id="WP_252810786.1">
    <property type="nucleotide sequence ID" value="NZ_BAAABM010000066.1"/>
</dbReference>
<reference evidence="1 2" key="1">
    <citation type="journal article" date="2019" name="Int. J. Syst. Evol. Microbiol.">
        <title>The Global Catalogue of Microorganisms (GCM) 10K type strain sequencing project: providing services to taxonomists for standard genome sequencing and annotation.</title>
        <authorList>
            <consortium name="The Broad Institute Genomics Platform"/>
            <consortium name="The Broad Institute Genome Sequencing Center for Infectious Disease"/>
            <person name="Wu L."/>
            <person name="Ma J."/>
        </authorList>
    </citation>
    <scope>NUCLEOTIDE SEQUENCE [LARGE SCALE GENOMIC DNA]</scope>
    <source>
        <strain evidence="1 2">JCM 3146</strain>
    </source>
</reference>
<evidence type="ECO:0000313" key="1">
    <source>
        <dbReference type="EMBL" id="GAA0369040.1"/>
    </source>
</evidence>
<keyword evidence="2" id="KW-1185">Reference proteome</keyword>
<name>A0ABN0XNS8_9ACTN</name>
<dbReference type="Proteomes" id="UP001501822">
    <property type="component" value="Unassembled WGS sequence"/>
</dbReference>
<evidence type="ECO:0000313" key="2">
    <source>
        <dbReference type="Proteomes" id="UP001501822"/>
    </source>
</evidence>
<proteinExistence type="predicted"/>
<sequence length="126" mass="13572">MTSDFVALVRHRPEISTVIDGMIAFGESLEPYDAGDGAFHLYDAGGRLAVSIETPQLVEVGGEVERLLGPELAGRVRTPVWWVEVRAAAGIPEAARIARRFAADLVHWQGGTVWPEDAAPPTKEGP</sequence>
<organism evidence="1 2">
    <name type="scientific">Actinoallomurus spadix</name>
    <dbReference type="NCBI Taxonomy" id="79912"/>
    <lineage>
        <taxon>Bacteria</taxon>
        <taxon>Bacillati</taxon>
        <taxon>Actinomycetota</taxon>
        <taxon>Actinomycetes</taxon>
        <taxon>Streptosporangiales</taxon>
        <taxon>Thermomonosporaceae</taxon>
        <taxon>Actinoallomurus</taxon>
    </lineage>
</organism>
<comment type="caution">
    <text evidence="1">The sequence shown here is derived from an EMBL/GenBank/DDBJ whole genome shotgun (WGS) entry which is preliminary data.</text>
</comment>